<dbReference type="Proteomes" id="UP000042527">
    <property type="component" value="Unassembled WGS sequence"/>
</dbReference>
<dbReference type="EMBL" id="CDNC01000013">
    <property type="protein sequence ID" value="CEM61755.1"/>
    <property type="molecule type" value="Genomic_DNA"/>
</dbReference>
<name>A0A0B7GXS0_TREPH</name>
<reference evidence="3" key="2">
    <citation type="submission" date="2015-01" db="EMBL/GenBank/DDBJ databases">
        <authorList>
            <person name="Manzoor Shahid"/>
            <person name="Zubair Saima"/>
        </authorList>
    </citation>
    <scope>NUCLEOTIDE SEQUENCE [LARGE SCALE GENOMIC DNA]</scope>
    <source>
        <strain evidence="3">V1</strain>
    </source>
</reference>
<evidence type="ECO:0000313" key="2">
    <source>
        <dbReference type="EMBL" id="QEJ97313.1"/>
    </source>
</evidence>
<keyword evidence="3" id="KW-1185">Reference proteome</keyword>
<dbReference type="Proteomes" id="UP000323594">
    <property type="component" value="Chromosome"/>
</dbReference>
<accession>A0A0B7GXS0</accession>
<dbReference type="EMBL" id="CP042817">
    <property type="protein sequence ID" value="QEJ97313.1"/>
    <property type="molecule type" value="Genomic_DNA"/>
</dbReference>
<reference evidence="1" key="1">
    <citation type="submission" date="2015-01" db="EMBL/GenBank/DDBJ databases">
        <authorList>
            <person name="Xiang T."/>
            <person name="Song Y."/>
            <person name="Huang L."/>
            <person name="Wang B."/>
            <person name="Wu P."/>
        </authorList>
    </citation>
    <scope>NUCLEOTIDE SEQUENCE [LARGE SCALE GENOMIC DNA]</scope>
    <source>
        <strain evidence="1">V1</strain>
    </source>
</reference>
<evidence type="ECO:0008006" key="5">
    <source>
        <dbReference type="Google" id="ProtNLM"/>
    </source>
</evidence>
<evidence type="ECO:0000313" key="1">
    <source>
        <dbReference type="EMBL" id="CEM61755.1"/>
    </source>
</evidence>
<dbReference type="PROSITE" id="PS51257">
    <property type="entry name" value="PROKAR_LIPOPROTEIN"/>
    <property type="match status" value="1"/>
</dbReference>
<evidence type="ECO:0000313" key="3">
    <source>
        <dbReference type="Proteomes" id="UP000042527"/>
    </source>
</evidence>
<dbReference type="GeneID" id="57754159"/>
<dbReference type="RefSeq" id="WP_044634610.1">
    <property type="nucleotide sequence ID" value="NZ_CDNC01000013.1"/>
</dbReference>
<evidence type="ECO:0000313" key="4">
    <source>
        <dbReference type="Proteomes" id="UP000323594"/>
    </source>
</evidence>
<dbReference type="AlphaFoldDB" id="A0A0B7GXS0"/>
<proteinExistence type="predicted"/>
<reference evidence="2 4" key="3">
    <citation type="submission" date="2019-08" db="EMBL/GenBank/DDBJ databases">
        <authorList>
            <person name="Kuhnert P."/>
        </authorList>
    </citation>
    <scope>NUCLEOTIDE SEQUENCE [LARGE SCALE GENOMIC DNA]</scope>
    <source>
        <strain evidence="2 4">B36.5</strain>
    </source>
</reference>
<organism evidence="1 3">
    <name type="scientific">Treponema phagedenis</name>
    <dbReference type="NCBI Taxonomy" id="162"/>
    <lineage>
        <taxon>Bacteria</taxon>
        <taxon>Pseudomonadati</taxon>
        <taxon>Spirochaetota</taxon>
        <taxon>Spirochaetia</taxon>
        <taxon>Spirochaetales</taxon>
        <taxon>Treponemataceae</taxon>
        <taxon>Treponema</taxon>
    </lineage>
</organism>
<sequence>MTIKKQLIVSTLALIALVLGGCNNPVKGGGESPADDVSIIRIQVGSPARSAYPSELSSSANWYYEAKAAAAGEPEVTSEGRKKAGEILLPLKNGVTWTITLTAYAAEMGGDKLMEGSATITPSAAGTVFVPLKPVGSGNGSIALKINIGSVGNTLELESYDGNDPDPNLQKVEQSPSGTWTFKVDNATPGIHTAVFTVKQGGTIIGKYLANGIVVYPGMKTNTWYKDDGTSMGETLTITNTNLIKITDVFVASDDVANVR</sequence>
<protein>
    <recommendedName>
        <fullName evidence="5">Lipoprotein</fullName>
    </recommendedName>
</protein>
<gene>
    <name evidence="2" type="ORF">FUT82_04450</name>
    <name evidence="1" type="ORF">TPHV1_200045</name>
</gene>